<feature type="transmembrane region" description="Helical" evidence="6">
    <location>
        <begin position="301"/>
        <end position="323"/>
    </location>
</feature>
<dbReference type="GeneID" id="66902316"/>
<evidence type="ECO:0000256" key="2">
    <source>
        <dbReference type="ARBA" id="ARBA00004665"/>
    </source>
</evidence>
<evidence type="ECO:0000259" key="7">
    <source>
        <dbReference type="PROSITE" id="PS50887"/>
    </source>
</evidence>
<keyword evidence="9" id="KW-1185">Reference proteome</keyword>
<dbReference type="Gene3D" id="3.30.70.270">
    <property type="match status" value="1"/>
</dbReference>
<dbReference type="SMART" id="SM00267">
    <property type="entry name" value="GGDEF"/>
    <property type="match status" value="1"/>
</dbReference>
<keyword evidence="4" id="KW-0547">Nucleotide-binding</keyword>
<reference evidence="8 9" key="1">
    <citation type="submission" date="2018-10" db="EMBL/GenBank/DDBJ databases">
        <title>Genomic Encyclopedia of Type Strains, Phase IV (KMG-IV): sequencing the most valuable type-strain genomes for metagenomic binning, comparative biology and taxonomic classification.</title>
        <authorList>
            <person name="Goeker M."/>
        </authorList>
    </citation>
    <scope>NUCLEOTIDE SEQUENCE [LARGE SCALE GENOMIC DNA]</scope>
    <source>
        <strain evidence="8 9">DSM 5079</strain>
    </source>
</reference>
<dbReference type="InterPro" id="IPR029787">
    <property type="entry name" value="Nucleotide_cyclase"/>
</dbReference>
<dbReference type="CDD" id="cd01949">
    <property type="entry name" value="GGDEF"/>
    <property type="match status" value="1"/>
</dbReference>
<dbReference type="InterPro" id="IPR050469">
    <property type="entry name" value="Diguanylate_Cyclase"/>
</dbReference>
<comment type="pathway">
    <text evidence="2">Purine metabolism; 3',5'-cyclic di-GMP biosynthesis.</text>
</comment>
<sequence length="512" mass="57148">MIRGEGSGTERQPFSLTAKRRLLLLFILLQTGLLATHLLYQRNYILDNTARILRNTTLLEKRLFETSLDAMRYQMRVVGNAVLLNHTATIDNVGAFLRQELRREWLDAVVVFDPQGDFVASRALFPLSQALSQVTFSQASFRQSPLFRELRRDEVNERLMYWQSHGADPKRVGFVMYRAVRNAQGEYLGGAVGYFDVNSLTTNFLKMQREGFDLGPGGAMAVLDRGTDAQLARLGSGSAVEFKRGDSGLAKLLVYASDSAEVHHYVSPIDGVSRMGTFLNLNQGRWVLGVGIAKRDILYGWYFQLLGATLGMLVIGVTQWLLLHYIHANALQRARLINESRQDPLTGLANRRRLDEWALSVCSLALRSRQPLCVVMLDLDHFKTINDTFGHHGGDAVLRQAARVMQSQVRASDIVVRTGGEEFIIAMPHTALDGAFEMAERLRASFSAQKVDSQGELITFTASFGVARMTNKELETPKGIHLALGRADRALYRAKEGGRNRVCIATGLKQLS</sequence>
<proteinExistence type="predicted"/>
<keyword evidence="6" id="KW-1133">Transmembrane helix</keyword>
<dbReference type="EC" id="2.7.7.65" evidence="3"/>
<evidence type="ECO:0000256" key="3">
    <source>
        <dbReference type="ARBA" id="ARBA00012528"/>
    </source>
</evidence>
<dbReference type="Pfam" id="PF00990">
    <property type="entry name" value="GGDEF"/>
    <property type="match status" value="1"/>
</dbReference>
<dbReference type="PANTHER" id="PTHR45138">
    <property type="entry name" value="REGULATORY COMPONENTS OF SENSORY TRANSDUCTION SYSTEM"/>
    <property type="match status" value="1"/>
</dbReference>
<feature type="domain" description="GGDEF" evidence="7">
    <location>
        <begin position="370"/>
        <end position="507"/>
    </location>
</feature>
<dbReference type="Proteomes" id="UP000267341">
    <property type="component" value="Unassembled WGS sequence"/>
</dbReference>
<dbReference type="SUPFAM" id="SSF55073">
    <property type="entry name" value="Nucleotide cyclase"/>
    <property type="match status" value="1"/>
</dbReference>
<evidence type="ECO:0000256" key="1">
    <source>
        <dbReference type="ARBA" id="ARBA00001946"/>
    </source>
</evidence>
<keyword evidence="6" id="KW-0812">Transmembrane</keyword>
<comment type="caution">
    <text evidence="8">The sequence shown here is derived from an EMBL/GenBank/DDBJ whole genome shotgun (WGS) entry which is preliminary data.</text>
</comment>
<dbReference type="EMBL" id="RBIZ01000003">
    <property type="protein sequence ID" value="RKR63568.1"/>
    <property type="molecule type" value="Genomic_DNA"/>
</dbReference>
<name>A0ABX9RYD9_9ENTR</name>
<feature type="transmembrane region" description="Helical" evidence="6">
    <location>
        <begin position="21"/>
        <end position="40"/>
    </location>
</feature>
<dbReference type="NCBIfam" id="TIGR00254">
    <property type="entry name" value="GGDEF"/>
    <property type="match status" value="1"/>
</dbReference>
<comment type="catalytic activity">
    <reaction evidence="5">
        <text>2 GTP = 3',3'-c-di-GMP + 2 diphosphate</text>
        <dbReference type="Rhea" id="RHEA:24898"/>
        <dbReference type="ChEBI" id="CHEBI:33019"/>
        <dbReference type="ChEBI" id="CHEBI:37565"/>
        <dbReference type="ChEBI" id="CHEBI:58805"/>
        <dbReference type="EC" id="2.7.7.65"/>
    </reaction>
</comment>
<evidence type="ECO:0000256" key="5">
    <source>
        <dbReference type="ARBA" id="ARBA00034247"/>
    </source>
</evidence>
<dbReference type="PROSITE" id="PS50887">
    <property type="entry name" value="GGDEF"/>
    <property type="match status" value="1"/>
</dbReference>
<keyword evidence="4" id="KW-0342">GTP-binding</keyword>
<evidence type="ECO:0000256" key="4">
    <source>
        <dbReference type="ARBA" id="ARBA00023134"/>
    </source>
</evidence>
<dbReference type="RefSeq" id="WP_120815870.1">
    <property type="nucleotide sequence ID" value="NZ_RBIZ01000003.1"/>
</dbReference>
<gene>
    <name evidence="8" type="ORF">C7387_0227</name>
</gene>
<evidence type="ECO:0000313" key="9">
    <source>
        <dbReference type="Proteomes" id="UP000267341"/>
    </source>
</evidence>
<evidence type="ECO:0000256" key="6">
    <source>
        <dbReference type="SAM" id="Phobius"/>
    </source>
</evidence>
<dbReference type="InterPro" id="IPR043128">
    <property type="entry name" value="Rev_trsase/Diguanyl_cyclase"/>
</dbReference>
<dbReference type="PANTHER" id="PTHR45138:SF9">
    <property type="entry name" value="DIGUANYLATE CYCLASE DGCM-RELATED"/>
    <property type="match status" value="1"/>
</dbReference>
<dbReference type="InterPro" id="IPR000160">
    <property type="entry name" value="GGDEF_dom"/>
</dbReference>
<comment type="cofactor">
    <cofactor evidence="1">
        <name>Mg(2+)</name>
        <dbReference type="ChEBI" id="CHEBI:18420"/>
    </cofactor>
</comment>
<organism evidence="8 9">
    <name type="scientific">Yokenella regensburgei</name>
    <dbReference type="NCBI Taxonomy" id="158877"/>
    <lineage>
        <taxon>Bacteria</taxon>
        <taxon>Pseudomonadati</taxon>
        <taxon>Pseudomonadota</taxon>
        <taxon>Gammaproteobacteria</taxon>
        <taxon>Enterobacterales</taxon>
        <taxon>Enterobacteriaceae</taxon>
        <taxon>Yokenella</taxon>
    </lineage>
</organism>
<accession>A0ABX9RYD9</accession>
<keyword evidence="6" id="KW-0472">Membrane</keyword>
<evidence type="ECO:0000313" key="8">
    <source>
        <dbReference type="EMBL" id="RKR63568.1"/>
    </source>
</evidence>
<protein>
    <recommendedName>
        <fullName evidence="3">diguanylate cyclase</fullName>
        <ecNumber evidence="3">2.7.7.65</ecNumber>
    </recommendedName>
</protein>